<evidence type="ECO:0000313" key="2">
    <source>
        <dbReference type="Proteomes" id="UP000581189"/>
    </source>
</evidence>
<organism evidence="1 2">
    <name type="scientific">Aquipseudomonas guryensis</name>
    <dbReference type="NCBI Taxonomy" id="2759165"/>
    <lineage>
        <taxon>Bacteria</taxon>
        <taxon>Pseudomonadati</taxon>
        <taxon>Pseudomonadota</taxon>
        <taxon>Gammaproteobacteria</taxon>
        <taxon>Pseudomonadales</taxon>
        <taxon>Pseudomonadaceae</taxon>
        <taxon>Aquipseudomonas</taxon>
    </lineage>
</organism>
<dbReference type="Proteomes" id="UP000581189">
    <property type="component" value="Unassembled WGS sequence"/>
</dbReference>
<evidence type="ECO:0000313" key="1">
    <source>
        <dbReference type="EMBL" id="MBB1518924.1"/>
    </source>
</evidence>
<accession>A0A7W4DAA9</accession>
<reference evidence="1 2" key="1">
    <citation type="submission" date="2020-08" db="EMBL/GenBank/DDBJ databases">
        <authorList>
            <person name="Kim C.M."/>
        </authorList>
    </citation>
    <scope>NUCLEOTIDE SEQUENCE [LARGE SCALE GENOMIC DNA]</scope>
    <source>
        <strain evidence="1 2">SR9</strain>
    </source>
</reference>
<sequence>MINVRGLARGLIKSAWLRVPSWRSLKYIGCSNTYLFLPINGAGLGHLTRTLAVARRLQQQKPDAKIVFLTTSIGVTLVHRAGFVCHHVTPAALLNESPAAWNQLFFKSIEAVLALHRPGTLVFDGTAPYLGLQRIMRLYTRIRYVWVKRGLYKAGVDQEKIKGYIELFDNIIAPGELSELGSVNEEADKKVCRVDPIALLDRADLLDRATARKMLRLSEDCTCAYVQLGAGNINGIADLQDRVIKHLQRRGIEVVLGQSPIALKPEPNLDADSVIVDYPNSRYFSAFDFSILAGGYNSVCEAVMLGLPTLFVPNMSTGADDQLRRVEMAAHFGPYKVLTDISERQLDSAIDSFLGECVRPCYQGRNGAEDAARLLWEMR</sequence>
<dbReference type="RefSeq" id="WP_182832924.1">
    <property type="nucleotide sequence ID" value="NZ_JACJFN010000001.1"/>
</dbReference>
<name>A0A7W4DAA9_9GAMM</name>
<dbReference type="Gene3D" id="3.40.50.2000">
    <property type="entry name" value="Glycogen Phosphorylase B"/>
    <property type="match status" value="1"/>
</dbReference>
<gene>
    <name evidence="1" type="ORF">H3H45_06690</name>
</gene>
<protein>
    <recommendedName>
        <fullName evidence="3">UDP-N-acetylglucosamine:LPS N-acetylglucosamine transferase</fullName>
    </recommendedName>
</protein>
<keyword evidence="2" id="KW-1185">Reference proteome</keyword>
<evidence type="ECO:0008006" key="3">
    <source>
        <dbReference type="Google" id="ProtNLM"/>
    </source>
</evidence>
<comment type="caution">
    <text evidence="1">The sequence shown here is derived from an EMBL/GenBank/DDBJ whole genome shotgun (WGS) entry which is preliminary data.</text>
</comment>
<dbReference type="SUPFAM" id="SSF53756">
    <property type="entry name" value="UDP-Glycosyltransferase/glycogen phosphorylase"/>
    <property type="match status" value="1"/>
</dbReference>
<dbReference type="EMBL" id="JACJFN010000001">
    <property type="protein sequence ID" value="MBB1518924.1"/>
    <property type="molecule type" value="Genomic_DNA"/>
</dbReference>
<dbReference type="AlphaFoldDB" id="A0A7W4DAA9"/>
<proteinExistence type="predicted"/>